<dbReference type="Pfam" id="PF13489">
    <property type="entry name" value="Methyltransf_23"/>
    <property type="match status" value="1"/>
</dbReference>
<dbReference type="RefSeq" id="WP_235432335.1">
    <property type="nucleotide sequence ID" value="NZ_HF570958.1"/>
</dbReference>
<comment type="caution">
    <text evidence="1">The sequence shown here is derived from an EMBL/GenBank/DDBJ whole genome shotgun (WGS) entry which is preliminary data.</text>
</comment>
<organism evidence="1 2">
    <name type="scientific">Nostocoides japonicum T1-X7</name>
    <dbReference type="NCBI Taxonomy" id="1194083"/>
    <lineage>
        <taxon>Bacteria</taxon>
        <taxon>Bacillati</taxon>
        <taxon>Actinomycetota</taxon>
        <taxon>Actinomycetes</taxon>
        <taxon>Micrococcales</taxon>
        <taxon>Intrasporangiaceae</taxon>
        <taxon>Nostocoides</taxon>
    </lineage>
</organism>
<protein>
    <submittedName>
        <fullName evidence="1">Uncharacterized protein</fullName>
    </submittedName>
</protein>
<dbReference type="Gene3D" id="3.40.50.150">
    <property type="entry name" value="Vaccinia Virus protein VP39"/>
    <property type="match status" value="1"/>
</dbReference>
<proteinExistence type="predicted"/>
<accession>A0A077M156</accession>
<name>A0A077M156_9MICO</name>
<keyword evidence="2" id="KW-1185">Reference proteome</keyword>
<dbReference type="EMBL" id="CAJB01000379">
    <property type="protein sequence ID" value="CCH79556.1"/>
    <property type="molecule type" value="Genomic_DNA"/>
</dbReference>
<gene>
    <name evidence="1" type="ORF">BN12_480009</name>
</gene>
<evidence type="ECO:0000313" key="1">
    <source>
        <dbReference type="EMBL" id="CCH79556.1"/>
    </source>
</evidence>
<dbReference type="Proteomes" id="UP000035721">
    <property type="component" value="Unassembled WGS sequence"/>
</dbReference>
<dbReference type="STRING" id="1194083.BN12_480009"/>
<dbReference type="AlphaFoldDB" id="A0A077M156"/>
<dbReference type="InterPro" id="IPR029063">
    <property type="entry name" value="SAM-dependent_MTases_sf"/>
</dbReference>
<sequence length="207" mass="23190">MTDPEGRGTGRETAGSEYAARLERLQSARWKRLLDVQRPYRWNLRRLRLGRTLDIGCGLGRNLRHLPEGSVGVDHNAESIASCRIQGLEAYTTEEFTRTPSGSPADVFDSMLMAHVLEHVAQDVADDILGQYLPMLRPGGQVVLITPQEVGFRSDETHVRFVDFGVARDHAERVGLVVDRCYSFPFPRPVGKVFAYNEFVTVAHKPA</sequence>
<dbReference type="CDD" id="cd02440">
    <property type="entry name" value="AdoMet_MTases"/>
    <property type="match status" value="1"/>
</dbReference>
<evidence type="ECO:0000313" key="2">
    <source>
        <dbReference type="Proteomes" id="UP000035721"/>
    </source>
</evidence>
<reference evidence="1 2" key="1">
    <citation type="journal article" date="2013" name="ISME J.">
        <title>A metabolic model for members of the genus Tetrasphaera involved in enhanced biological phosphorus removal.</title>
        <authorList>
            <person name="Kristiansen R."/>
            <person name="Nguyen H.T.T."/>
            <person name="Saunders A.M."/>
            <person name="Nielsen J.L."/>
            <person name="Wimmer R."/>
            <person name="Le V.Q."/>
            <person name="McIlroy S.J."/>
            <person name="Petrovski S."/>
            <person name="Seviour R.J."/>
            <person name="Calteau A."/>
            <person name="Nielsen K.L."/>
            <person name="Nielsen P.H."/>
        </authorList>
    </citation>
    <scope>NUCLEOTIDE SEQUENCE [LARGE SCALE GENOMIC DNA]</scope>
    <source>
        <strain evidence="1 2">T1-X7</strain>
    </source>
</reference>
<dbReference type="SUPFAM" id="SSF53335">
    <property type="entry name" value="S-adenosyl-L-methionine-dependent methyltransferases"/>
    <property type="match status" value="1"/>
</dbReference>